<proteinExistence type="predicted"/>
<protein>
    <submittedName>
        <fullName evidence="1">Uncharacterized protein</fullName>
    </submittedName>
</protein>
<evidence type="ECO:0000313" key="2">
    <source>
        <dbReference type="Proteomes" id="UP001634007"/>
    </source>
</evidence>
<accession>A0ABD3IZ42</accession>
<comment type="caution">
    <text evidence="1">The sequence shown here is derived from an EMBL/GenBank/DDBJ whole genome shotgun (WGS) entry which is preliminary data.</text>
</comment>
<name>A0ABD3IZ42_EUCGL</name>
<dbReference type="AlphaFoldDB" id="A0ABD3IZ42"/>
<gene>
    <name evidence="1" type="ORF">ACJRO7_004346</name>
</gene>
<dbReference type="PANTHER" id="PTHR31050:SF4">
    <property type="entry name" value="DUF1262 FAMILY PROTEIN (DUF1262)"/>
    <property type="match status" value="1"/>
</dbReference>
<reference evidence="1 2" key="1">
    <citation type="submission" date="2024-11" db="EMBL/GenBank/DDBJ databases">
        <title>Chromosome-level genome assembly of Eucalyptus globulus Labill. provides insights into its genome evolution.</title>
        <authorList>
            <person name="Li X."/>
        </authorList>
    </citation>
    <scope>NUCLEOTIDE SEQUENCE [LARGE SCALE GENOMIC DNA]</scope>
    <source>
        <strain evidence="1">CL2024</strain>
        <tissue evidence="1">Fresh tender leaves</tissue>
    </source>
</reference>
<sequence length="395" mass="45463">MYATRPLSACRKSTSALEELPNEGPFSGYLVITDVEAEAENTNCCGYEITSVTKLPFPQDRVLFFQSFYDDSATKLWFIPALDRPLSSNIYYVITAEGKYRGKSCICSRDGDIEPTCYGTSIKDTRPSHFDPRDTYQVFQIHRHNSRSFFAESVAPDGFPPKYLRKKSWQVQTSYSLRPHLEEALGLDMTLRARLPDFTFPISGNHPASAPIVVGKWYCPCVFVRDEGVETKHQMKKSMFYKMVLEQKWEELHTCENNVNNEDNNKARVNVALTKEEASVFGLRAVEDDDGTSDGFVWFKVMTHDEARRGIRLGVSEAIAEKMKWVMREGGWAHDDGGSGREVRVERVEEFKGDRMWKRFGCYVLVESFVMTRLDGSLVLKRDFRHTHRIQCKWE</sequence>
<dbReference type="Pfam" id="PF06880">
    <property type="entry name" value="DUF1262"/>
    <property type="match status" value="1"/>
</dbReference>
<organism evidence="1 2">
    <name type="scientific">Eucalyptus globulus</name>
    <name type="common">Tasmanian blue gum</name>
    <dbReference type="NCBI Taxonomy" id="34317"/>
    <lineage>
        <taxon>Eukaryota</taxon>
        <taxon>Viridiplantae</taxon>
        <taxon>Streptophyta</taxon>
        <taxon>Embryophyta</taxon>
        <taxon>Tracheophyta</taxon>
        <taxon>Spermatophyta</taxon>
        <taxon>Magnoliopsida</taxon>
        <taxon>eudicotyledons</taxon>
        <taxon>Gunneridae</taxon>
        <taxon>Pentapetalae</taxon>
        <taxon>rosids</taxon>
        <taxon>malvids</taxon>
        <taxon>Myrtales</taxon>
        <taxon>Myrtaceae</taxon>
        <taxon>Myrtoideae</taxon>
        <taxon>Eucalypteae</taxon>
        <taxon>Eucalyptus</taxon>
    </lineage>
</organism>
<dbReference type="PANTHER" id="PTHR31050">
    <property type="entry name" value="OS08G0413200 PROTEIN"/>
    <property type="match status" value="1"/>
</dbReference>
<dbReference type="Proteomes" id="UP001634007">
    <property type="component" value="Unassembled WGS sequence"/>
</dbReference>
<dbReference type="InterPro" id="IPR010683">
    <property type="entry name" value="DUF1262"/>
</dbReference>
<evidence type="ECO:0000313" key="1">
    <source>
        <dbReference type="EMBL" id="KAL3719373.1"/>
    </source>
</evidence>
<dbReference type="EMBL" id="JBJKBG010000010">
    <property type="protein sequence ID" value="KAL3719373.1"/>
    <property type="molecule type" value="Genomic_DNA"/>
</dbReference>
<keyword evidence="2" id="KW-1185">Reference proteome</keyword>